<accession>A0A1J1ISW4</accession>
<proteinExistence type="predicted"/>
<protein>
    <submittedName>
        <fullName evidence="1">CLUMA_CG016849, isoform A</fullName>
    </submittedName>
</protein>
<reference evidence="1 2" key="1">
    <citation type="submission" date="2015-04" db="EMBL/GenBank/DDBJ databases">
        <authorList>
            <person name="Syromyatnikov M.Y."/>
            <person name="Popov V.N."/>
        </authorList>
    </citation>
    <scope>NUCLEOTIDE SEQUENCE [LARGE SCALE GENOMIC DNA]</scope>
</reference>
<dbReference type="AlphaFoldDB" id="A0A1J1ISW4"/>
<evidence type="ECO:0000313" key="1">
    <source>
        <dbReference type="EMBL" id="CRL03331.1"/>
    </source>
</evidence>
<name>A0A1J1ISW4_9DIPT</name>
<dbReference type="EMBL" id="CVRI01000059">
    <property type="protein sequence ID" value="CRL03331.1"/>
    <property type="molecule type" value="Genomic_DNA"/>
</dbReference>
<gene>
    <name evidence="1" type="ORF">CLUMA_CG016849</name>
</gene>
<sequence length="108" mass="12097">MLQHSTTLHCIDDESNPNHCHNLCDFINLIRNIAHVNHMSLCLSAFCNLLINSVDYVSFPKPVCKKSRIFGSGFKKPAGFGLGRVFTYFSPSSKNHKKMKQLPGLCDA</sequence>
<evidence type="ECO:0000313" key="2">
    <source>
        <dbReference type="Proteomes" id="UP000183832"/>
    </source>
</evidence>
<organism evidence="1 2">
    <name type="scientific">Clunio marinus</name>
    <dbReference type="NCBI Taxonomy" id="568069"/>
    <lineage>
        <taxon>Eukaryota</taxon>
        <taxon>Metazoa</taxon>
        <taxon>Ecdysozoa</taxon>
        <taxon>Arthropoda</taxon>
        <taxon>Hexapoda</taxon>
        <taxon>Insecta</taxon>
        <taxon>Pterygota</taxon>
        <taxon>Neoptera</taxon>
        <taxon>Endopterygota</taxon>
        <taxon>Diptera</taxon>
        <taxon>Nematocera</taxon>
        <taxon>Chironomoidea</taxon>
        <taxon>Chironomidae</taxon>
        <taxon>Clunio</taxon>
    </lineage>
</organism>
<dbReference type="Proteomes" id="UP000183832">
    <property type="component" value="Unassembled WGS sequence"/>
</dbReference>
<keyword evidence="2" id="KW-1185">Reference proteome</keyword>